<dbReference type="SUPFAM" id="SSF102588">
    <property type="entry name" value="LmbE-like"/>
    <property type="match status" value="1"/>
</dbReference>
<name>A0A2H5F4X6_9RHOB</name>
<dbReference type="KEGG" id="pzh:CX676_20095"/>
<dbReference type="OrthoDB" id="9790023at2"/>
<keyword evidence="1" id="KW-0614">Plasmid</keyword>
<dbReference type="GO" id="GO:0016811">
    <property type="term" value="F:hydrolase activity, acting on carbon-nitrogen (but not peptide) bonds, in linear amides"/>
    <property type="evidence" value="ECO:0007669"/>
    <property type="project" value="TreeGrafter"/>
</dbReference>
<dbReference type="Pfam" id="PF02585">
    <property type="entry name" value="PIG-L"/>
    <property type="match status" value="1"/>
</dbReference>
<evidence type="ECO:0008006" key="3">
    <source>
        <dbReference type="Google" id="ProtNLM"/>
    </source>
</evidence>
<proteinExistence type="predicted"/>
<sequence>MLFQTTHQSPRTALTIFAHPDDAEISSFGFLAKLRKQGWRVVVLIVTRGENGADPSEWDRRLEAEAAAGLIGAELIFGDFPDGFVARNSELISWLERVLDRERPEVIVTHHVGESRTAHQDHVAVEAAVQIAVRRADWTPTLLLAEGPDNDATFRPNWFVDITDEFETKLAAIGLHLSQGRKYYMQPDYHELRSRRWGLSVLAGRERPGIKAYWEAYFLAQQVN</sequence>
<keyword evidence="2" id="KW-1185">Reference proteome</keyword>
<accession>A0A2H5F4X6</accession>
<dbReference type="AlphaFoldDB" id="A0A2H5F4X6"/>
<gene>
    <name evidence="1" type="ORF">CX676_20095</name>
</gene>
<dbReference type="PANTHER" id="PTHR12993">
    <property type="entry name" value="N-ACETYLGLUCOSAMINYL-PHOSPHATIDYLINOSITOL DE-N-ACETYLASE-RELATED"/>
    <property type="match status" value="1"/>
</dbReference>
<dbReference type="Proteomes" id="UP000234530">
    <property type="component" value="Plasmid pPZ01"/>
</dbReference>
<dbReference type="RefSeq" id="WP_101754579.1">
    <property type="nucleotide sequence ID" value="NZ_CP025431.1"/>
</dbReference>
<dbReference type="PANTHER" id="PTHR12993:SF30">
    <property type="entry name" value="N-ACETYL-ALPHA-D-GLUCOSAMINYL L-MALATE DEACETYLASE 1"/>
    <property type="match status" value="1"/>
</dbReference>
<evidence type="ECO:0000313" key="2">
    <source>
        <dbReference type="Proteomes" id="UP000234530"/>
    </source>
</evidence>
<dbReference type="InterPro" id="IPR024078">
    <property type="entry name" value="LmbE-like_dom_sf"/>
</dbReference>
<dbReference type="EMBL" id="CP025431">
    <property type="protein sequence ID" value="AUH66608.1"/>
    <property type="molecule type" value="Genomic_DNA"/>
</dbReference>
<dbReference type="Gene3D" id="3.40.50.10320">
    <property type="entry name" value="LmbE-like"/>
    <property type="match status" value="1"/>
</dbReference>
<reference evidence="1 2" key="1">
    <citation type="journal article" date="2013" name="Antonie Van Leeuwenhoek">
        <title>Paracoccus zhejiangensis sp. nov., isolated from activated sludge in wastewater-treatment system.</title>
        <authorList>
            <person name="Wu Z.G."/>
            <person name="Zhang D.F."/>
            <person name="Liu Y.L."/>
            <person name="Wang F."/>
            <person name="Jiang X."/>
            <person name="Li C."/>
            <person name="Li S.P."/>
            <person name="Hong Q."/>
            <person name="Li W.J."/>
        </authorList>
    </citation>
    <scope>NUCLEOTIDE SEQUENCE [LARGE SCALE GENOMIC DNA]</scope>
    <source>
        <strain evidence="1 2">J6</strain>
        <plasmid evidence="2">Plasmid ppz01</plasmid>
    </source>
</reference>
<organism evidence="1 2">
    <name type="scientific">Paracoccus zhejiangensis</name>
    <dbReference type="NCBI Taxonomy" id="1077935"/>
    <lineage>
        <taxon>Bacteria</taxon>
        <taxon>Pseudomonadati</taxon>
        <taxon>Pseudomonadota</taxon>
        <taxon>Alphaproteobacteria</taxon>
        <taxon>Rhodobacterales</taxon>
        <taxon>Paracoccaceae</taxon>
        <taxon>Paracoccus</taxon>
    </lineage>
</organism>
<dbReference type="InterPro" id="IPR003737">
    <property type="entry name" value="GlcNAc_PI_deacetylase-related"/>
</dbReference>
<geneLocation type="plasmid" evidence="2">
    <name>ppz01</name>
</geneLocation>
<protein>
    <recommendedName>
        <fullName evidence="3">PIG-L family deacetylase</fullName>
    </recommendedName>
</protein>
<evidence type="ECO:0000313" key="1">
    <source>
        <dbReference type="EMBL" id="AUH66608.1"/>
    </source>
</evidence>